<evidence type="ECO:0008006" key="2">
    <source>
        <dbReference type="Google" id="ProtNLM"/>
    </source>
</evidence>
<proteinExistence type="predicted"/>
<gene>
    <name evidence="1" type="ORF">EMLFYP7_00941</name>
</gene>
<protein>
    <recommendedName>
        <fullName evidence="2">Rhs family protein</fullName>
    </recommendedName>
</protein>
<accession>A0A6N3ALP1</accession>
<dbReference type="OrthoDB" id="6638150at2"/>
<organism evidence="1">
    <name type="scientific">Phytobacter massiliensis</name>
    <dbReference type="NCBI Taxonomy" id="1485952"/>
    <lineage>
        <taxon>Bacteria</taxon>
        <taxon>Pseudomonadati</taxon>
        <taxon>Pseudomonadota</taxon>
        <taxon>Gammaproteobacteria</taxon>
        <taxon>Enterobacterales</taxon>
        <taxon>Enterobacteriaceae</taxon>
        <taxon>Phytobacter</taxon>
    </lineage>
</organism>
<reference evidence="1" key="1">
    <citation type="submission" date="2019-11" db="EMBL/GenBank/DDBJ databases">
        <authorList>
            <person name="Feng L."/>
        </authorList>
    </citation>
    <scope>NUCLEOTIDE SEQUENCE</scope>
    <source>
        <strain evidence="1">EMassiliensisLFYP7</strain>
    </source>
</reference>
<evidence type="ECO:0000313" key="1">
    <source>
        <dbReference type="EMBL" id="VYT91653.1"/>
    </source>
</evidence>
<dbReference type="EMBL" id="CACRTZ010000004">
    <property type="protein sequence ID" value="VYT91653.1"/>
    <property type="molecule type" value="Genomic_DNA"/>
</dbReference>
<dbReference type="AlphaFoldDB" id="A0A6N3ALP1"/>
<sequence length="343" mass="38669">MDTFVPTGASVALSPEQQAQAAQAVYEEVITDFRDCLKDYKSLTRDHWYGRFFDMDQVLKVGDMELATQNVQSRTNMDGSTECPANGKIKLVHAFQTSMYTIPIGGTFYRVYEIVPTGFFGYETLEKVTEGNLDKDGTKTIEQLKPGHQYKVVFYPDVTQKDLDILYQSYDELIESCVDWLRTESWETGQRQAWIDYYAAGSQIDLSQTLQQLCEGVKKAIKDIWDVLTKLFNILCDPVGNCKKLAAELKRITGAIVDTDTLTEKFKTAQDEVALTLTMLKDEALMFVCLNAAWSYFKLLTPQQIIDFVAQQLGSILTQFVIYLVLPAGIVSKIFDATMSVAG</sequence>
<dbReference type="RefSeq" id="WP_044184122.1">
    <property type="nucleotide sequence ID" value="NZ_CABKSF010000005.1"/>
</dbReference>
<name>A0A6N3ALP1_9ENTR</name>